<dbReference type="SUPFAM" id="SSF51261">
    <property type="entry name" value="Duplicated hybrid motif"/>
    <property type="match status" value="1"/>
</dbReference>
<dbReference type="CDD" id="cd12797">
    <property type="entry name" value="M23_peptidase"/>
    <property type="match status" value="1"/>
</dbReference>
<dbReference type="InterPro" id="IPR001119">
    <property type="entry name" value="SLH_dom"/>
</dbReference>
<proteinExistence type="predicted"/>
<organism evidence="2">
    <name type="scientific">uncultured bacterium</name>
    <name type="common">gcode 4</name>
    <dbReference type="NCBI Taxonomy" id="1234023"/>
    <lineage>
        <taxon>Bacteria</taxon>
        <taxon>environmental samples</taxon>
    </lineage>
</organism>
<comment type="caution">
    <text evidence="2">The sequence shown here is derived from an EMBL/GenBank/DDBJ whole genome shotgun (WGS) entry which is preliminary data.</text>
</comment>
<dbReference type="EMBL" id="AMFJ01000200">
    <property type="protein sequence ID" value="EKE29250.1"/>
    <property type="molecule type" value="Genomic_DNA"/>
</dbReference>
<accession>K2H0E5</accession>
<dbReference type="AlphaFoldDB" id="K2H0E5"/>
<dbReference type="PANTHER" id="PTHR21666:SF270">
    <property type="entry name" value="MUREIN HYDROLASE ACTIVATOR ENVC"/>
    <property type="match status" value="1"/>
</dbReference>
<evidence type="ECO:0000313" key="2">
    <source>
        <dbReference type="EMBL" id="EKE29250.1"/>
    </source>
</evidence>
<dbReference type="PANTHER" id="PTHR21666">
    <property type="entry name" value="PEPTIDASE-RELATED"/>
    <property type="match status" value="1"/>
</dbReference>
<dbReference type="InterPro" id="IPR016047">
    <property type="entry name" value="M23ase_b-sheet_dom"/>
</dbReference>
<name>K2H0E5_9BACT</name>
<dbReference type="InterPro" id="IPR011055">
    <property type="entry name" value="Dup_hybrid_motif"/>
</dbReference>
<gene>
    <name evidence="2" type="ORF">ACD_2C00200G0001</name>
</gene>
<dbReference type="InterPro" id="IPR050570">
    <property type="entry name" value="Cell_wall_metabolism_enzyme"/>
</dbReference>
<dbReference type="PROSITE" id="PS51272">
    <property type="entry name" value="SLH"/>
    <property type="match status" value="1"/>
</dbReference>
<dbReference type="Pfam" id="PF01551">
    <property type="entry name" value="Peptidase_M23"/>
    <property type="match status" value="1"/>
</dbReference>
<reference evidence="2" key="1">
    <citation type="journal article" date="2012" name="Science">
        <title>Fermentation, hydrogen, and sulfur metabolism in multiple uncultivated bacterial phyla.</title>
        <authorList>
            <person name="Wrighton K.C."/>
            <person name="Thomas B.C."/>
            <person name="Sharon I."/>
            <person name="Miller C.S."/>
            <person name="Castelle C.J."/>
            <person name="VerBerkmoes N.C."/>
            <person name="Wilkins M.J."/>
            <person name="Hettich R.L."/>
            <person name="Lipton M.S."/>
            <person name="Williams K.H."/>
            <person name="Long P.E."/>
            <person name="Banfield J.F."/>
        </authorList>
    </citation>
    <scope>NUCLEOTIDE SEQUENCE [LARGE SCALE GENOMIC DNA]</scope>
</reference>
<feature type="domain" description="SLH" evidence="1">
    <location>
        <begin position="410"/>
        <end position="471"/>
    </location>
</feature>
<evidence type="ECO:0000259" key="1">
    <source>
        <dbReference type="PROSITE" id="PS51272"/>
    </source>
</evidence>
<dbReference type="GO" id="GO:0004222">
    <property type="term" value="F:metalloendopeptidase activity"/>
    <property type="evidence" value="ECO:0007669"/>
    <property type="project" value="TreeGrafter"/>
</dbReference>
<sequence>MTGKSNVLMQLLGFNLVLILCLFASVYWVKFIKSSVLEYSNIKSDAFDGTSYPITYVPNWLKSKNTNKSMDFASESLGIDEFVELPKYDINLLADSSWKNKDAILARYTYPVVYMWNYKLDYQEYNWSHPAVDIRAPIWTPVLSVANGVVIKVKNTETWDGKYVIIRHDNVRNWGNVETLYSAYEHLSEIFAEEWTKIARWEVLGKVWMTWITTTPHLHFQIDKKVATFHPYWPYTFQDAINVDLDFFWAINAGLGKENAIAYTVHPMEFVQNNLIKDLSLNSAPLIDTVSAAEKAPTPTVTVQVPTVPDQTPTMAPEQAPIETPAVTVAPVIRTPIVETPTAVLPMPEWQIFRDITKSSKLFSATKYLYDKSITKWFEDWEFKPSNTLTRQEALIFVFKLYSLKLDSQRLLPFSDIKNWAFIVPYLQKWIDMWLIARNNKFRPNDTISRAEFVTMLIKASGKVLQNSGNAWFSDVVATDWYSPYIETFSSVFPSTAKWNKFEPNGVFNRWQIAQILYYFAKNR</sequence>
<dbReference type="Gene3D" id="2.70.70.10">
    <property type="entry name" value="Glucose Permease (Domain IIA)"/>
    <property type="match status" value="1"/>
</dbReference>
<dbReference type="Pfam" id="PF00395">
    <property type="entry name" value="SLH"/>
    <property type="match status" value="2"/>
</dbReference>
<protein>
    <submittedName>
        <fullName evidence="2">Peptidoglycan-binding peptidase M23B</fullName>
    </submittedName>
</protein>